<keyword evidence="8" id="KW-0283">Flagellar rotation</keyword>
<evidence type="ECO:0000313" key="16">
    <source>
        <dbReference type="EMBL" id="SLN44492.1"/>
    </source>
</evidence>
<keyword evidence="10 13" id="KW-1133">Transmembrane helix</keyword>
<dbReference type="PANTHER" id="PTHR30433">
    <property type="entry name" value="CHEMOTAXIS PROTEIN MOTA"/>
    <property type="match status" value="1"/>
</dbReference>
<dbReference type="AlphaFoldDB" id="A0A1Y5SN94"/>
<gene>
    <name evidence="16" type="primary">motA</name>
    <name evidence="16" type="ORF">OCH7691_01883</name>
</gene>
<protein>
    <submittedName>
        <fullName evidence="16">Motility protein A</fullName>
    </submittedName>
</protein>
<dbReference type="GO" id="GO:0071978">
    <property type="term" value="P:bacterial-type flagellum-dependent swarming motility"/>
    <property type="evidence" value="ECO:0007669"/>
    <property type="project" value="InterPro"/>
</dbReference>
<evidence type="ECO:0000256" key="5">
    <source>
        <dbReference type="ARBA" id="ARBA00022500"/>
    </source>
</evidence>
<evidence type="ECO:0000256" key="4">
    <source>
        <dbReference type="ARBA" id="ARBA00022475"/>
    </source>
</evidence>
<dbReference type="GO" id="GO:0006935">
    <property type="term" value="P:chemotaxis"/>
    <property type="evidence" value="ECO:0007669"/>
    <property type="project" value="UniProtKB-KW"/>
</dbReference>
<keyword evidence="9" id="KW-0375">Hydrogen ion transport</keyword>
<evidence type="ECO:0000256" key="11">
    <source>
        <dbReference type="ARBA" id="ARBA00023065"/>
    </source>
</evidence>
<keyword evidence="17" id="KW-1185">Reference proteome</keyword>
<evidence type="ECO:0000256" key="2">
    <source>
        <dbReference type="ARBA" id="ARBA00008038"/>
    </source>
</evidence>
<feature type="transmembrane region" description="Helical" evidence="13">
    <location>
        <begin position="196"/>
        <end position="219"/>
    </location>
</feature>
<evidence type="ECO:0000256" key="13">
    <source>
        <dbReference type="SAM" id="Phobius"/>
    </source>
</evidence>
<dbReference type="InterPro" id="IPR022522">
    <property type="entry name" value="Flagellar_motor_stator_MotA"/>
</dbReference>
<dbReference type="GO" id="GO:1902600">
    <property type="term" value="P:proton transmembrane transport"/>
    <property type="evidence" value="ECO:0007669"/>
    <property type="project" value="UniProtKB-KW"/>
</dbReference>
<evidence type="ECO:0000259" key="14">
    <source>
        <dbReference type="Pfam" id="PF01618"/>
    </source>
</evidence>
<keyword evidence="7 13" id="KW-0812">Transmembrane</keyword>
<evidence type="ECO:0000256" key="6">
    <source>
        <dbReference type="ARBA" id="ARBA00022519"/>
    </source>
</evidence>
<keyword evidence="3" id="KW-0813">Transport</keyword>
<evidence type="ECO:0000259" key="15">
    <source>
        <dbReference type="Pfam" id="PF20560"/>
    </source>
</evidence>
<dbReference type="Pfam" id="PF20560">
    <property type="entry name" value="MotA_N"/>
    <property type="match status" value="1"/>
</dbReference>
<dbReference type="InterPro" id="IPR047055">
    <property type="entry name" value="MotA-like"/>
</dbReference>
<evidence type="ECO:0000256" key="9">
    <source>
        <dbReference type="ARBA" id="ARBA00022781"/>
    </source>
</evidence>
<feature type="transmembrane region" description="Helical" evidence="13">
    <location>
        <begin position="26"/>
        <end position="45"/>
    </location>
</feature>
<feature type="domain" description="MotA/TolQ/ExbB proton channel" evidence="14">
    <location>
        <begin position="134"/>
        <end position="238"/>
    </location>
</feature>
<dbReference type="GO" id="GO:0005886">
    <property type="term" value="C:plasma membrane"/>
    <property type="evidence" value="ECO:0007669"/>
    <property type="project" value="UniProtKB-SubCell"/>
</dbReference>
<dbReference type="FunCoup" id="A0A1Y5SN94">
    <property type="interactions" value="305"/>
</dbReference>
<keyword evidence="11" id="KW-0406">Ion transport</keyword>
<reference evidence="16 17" key="1">
    <citation type="submission" date="2017-03" db="EMBL/GenBank/DDBJ databases">
        <authorList>
            <person name="Afonso C.L."/>
            <person name="Miller P.J."/>
            <person name="Scott M.A."/>
            <person name="Spackman E."/>
            <person name="Goraichik I."/>
            <person name="Dimitrov K.M."/>
            <person name="Suarez D.L."/>
            <person name="Swayne D.E."/>
        </authorList>
    </citation>
    <scope>NUCLEOTIDE SEQUENCE [LARGE SCALE GENOMIC DNA]</scope>
    <source>
        <strain evidence="16 17">CECT 7691</strain>
    </source>
</reference>
<dbReference type="InterPro" id="IPR002898">
    <property type="entry name" value="MotA_ExbB_proton_chnl"/>
</dbReference>
<dbReference type="InterPro" id="IPR000540">
    <property type="entry name" value="Flag_MotA_CS"/>
</dbReference>
<keyword evidence="12 13" id="KW-0472">Membrane</keyword>
<feature type="domain" description="Motility protein A N-terminal" evidence="15">
    <location>
        <begin position="4"/>
        <end position="92"/>
    </location>
</feature>
<feature type="transmembrane region" description="Helical" evidence="13">
    <location>
        <begin position="170"/>
        <end position="190"/>
    </location>
</feature>
<dbReference type="OrthoDB" id="9782603at2"/>
<evidence type="ECO:0000313" key="17">
    <source>
        <dbReference type="Proteomes" id="UP000193200"/>
    </source>
</evidence>
<dbReference type="Pfam" id="PF01618">
    <property type="entry name" value="MotA_ExbB"/>
    <property type="match status" value="1"/>
</dbReference>
<dbReference type="Proteomes" id="UP000193200">
    <property type="component" value="Unassembled WGS sequence"/>
</dbReference>
<evidence type="ECO:0000256" key="1">
    <source>
        <dbReference type="ARBA" id="ARBA00004429"/>
    </source>
</evidence>
<dbReference type="PANTHER" id="PTHR30433:SF4">
    <property type="entry name" value="MOTILITY PROTEIN A"/>
    <property type="match status" value="1"/>
</dbReference>
<evidence type="ECO:0000256" key="8">
    <source>
        <dbReference type="ARBA" id="ARBA00022779"/>
    </source>
</evidence>
<accession>A0A1Y5SN94</accession>
<comment type="similarity">
    <text evidence="2">Belongs to the MotA family.</text>
</comment>
<name>A0A1Y5SN94_9PROT</name>
<dbReference type="NCBIfam" id="TIGR03818">
    <property type="entry name" value="MotA1"/>
    <property type="match status" value="1"/>
</dbReference>
<organism evidence="16 17">
    <name type="scientific">Oceanibacterium hippocampi</name>
    <dbReference type="NCBI Taxonomy" id="745714"/>
    <lineage>
        <taxon>Bacteria</taxon>
        <taxon>Pseudomonadati</taxon>
        <taxon>Pseudomonadota</taxon>
        <taxon>Alphaproteobacteria</taxon>
        <taxon>Sneathiellales</taxon>
        <taxon>Sneathiellaceae</taxon>
        <taxon>Oceanibacterium</taxon>
    </lineage>
</organism>
<evidence type="ECO:0000256" key="12">
    <source>
        <dbReference type="ARBA" id="ARBA00023136"/>
    </source>
</evidence>
<evidence type="ECO:0000256" key="7">
    <source>
        <dbReference type="ARBA" id="ARBA00022692"/>
    </source>
</evidence>
<keyword evidence="4" id="KW-1003">Cell membrane</keyword>
<dbReference type="InterPro" id="IPR046786">
    <property type="entry name" value="MotA_N"/>
</dbReference>
<keyword evidence="5" id="KW-0145">Chemotaxis</keyword>
<dbReference type="EMBL" id="FWFR01000001">
    <property type="protein sequence ID" value="SLN44492.1"/>
    <property type="molecule type" value="Genomic_DNA"/>
</dbReference>
<dbReference type="InParanoid" id="A0A1Y5SN94"/>
<dbReference type="PROSITE" id="PS01307">
    <property type="entry name" value="MOTA"/>
    <property type="match status" value="1"/>
</dbReference>
<evidence type="ECO:0000256" key="10">
    <source>
        <dbReference type="ARBA" id="ARBA00022989"/>
    </source>
</evidence>
<evidence type="ECO:0000256" key="3">
    <source>
        <dbReference type="ARBA" id="ARBA00022448"/>
    </source>
</evidence>
<dbReference type="RefSeq" id="WP_085883107.1">
    <property type="nucleotide sequence ID" value="NZ_FWFR01000001.1"/>
</dbReference>
<keyword evidence="6" id="KW-0997">Cell inner membrane</keyword>
<proteinExistence type="inferred from homology"/>
<sequence>MFWIIGFVVVFGSVAGGYAPHGSFAVLFQPLEFLIILGAAIGAFLQGNPKWVIIGGLKQIGRIVKGAPHSKKSYLELLTLQYAIFKLAKSKGMIALEQHVENPKDSPLFQNFPTFLKDHHAVDFICDYLRLMTMGTENPHQMEDLMDIDIETHHHEAHSIAGAFGNMGEALPAFGIVAAVLGVIVTMGSISEPPEILGGLIGAALVGTFFGILMAYGLVAPIAKNMEAYSDAETKYYECMKRGMLAYLQGYAPAVAVEFARKTLYSHERPTFAEVEEASSNAPNV</sequence>
<comment type="subcellular location">
    <subcellularLocation>
        <location evidence="1">Cell inner membrane</location>
        <topology evidence="1">Multi-pass membrane protein</topology>
    </subcellularLocation>
</comment>